<comment type="caution">
    <text evidence="6">The sequence shown here is derived from an EMBL/GenBank/DDBJ whole genome shotgun (WGS) entry which is preliminary data.</text>
</comment>
<evidence type="ECO:0000313" key="7">
    <source>
        <dbReference type="Proteomes" id="UP000441585"/>
    </source>
</evidence>
<dbReference type="SUPFAM" id="SSF102215">
    <property type="entry name" value="Creatininase"/>
    <property type="match status" value="1"/>
</dbReference>
<gene>
    <name evidence="6" type="ORF">GJU41_19715</name>
</gene>
<dbReference type="InterPro" id="IPR024087">
    <property type="entry name" value="Creatininase-like_sf"/>
</dbReference>
<comment type="cofactor">
    <cofactor evidence="1">
        <name>Zn(2+)</name>
        <dbReference type="ChEBI" id="CHEBI:29105"/>
    </cofactor>
</comment>
<dbReference type="Gene3D" id="3.40.50.10310">
    <property type="entry name" value="Creatininase"/>
    <property type="match status" value="1"/>
</dbReference>
<dbReference type="PANTHER" id="PTHR35005">
    <property type="entry name" value="3-DEHYDRO-SCYLLO-INOSOSE HYDROLASE"/>
    <property type="match status" value="1"/>
</dbReference>
<proteinExistence type="inferred from homology"/>
<evidence type="ECO:0000256" key="1">
    <source>
        <dbReference type="ARBA" id="ARBA00001947"/>
    </source>
</evidence>
<evidence type="ECO:0000256" key="3">
    <source>
        <dbReference type="ARBA" id="ARBA00022801"/>
    </source>
</evidence>
<reference evidence="6 7" key="1">
    <citation type="submission" date="2019-11" db="EMBL/GenBank/DDBJ databases">
        <title>Bacillus idriensis genome.</title>
        <authorList>
            <person name="Konopka E.N."/>
            <person name="Newman J.D."/>
        </authorList>
    </citation>
    <scope>NUCLEOTIDE SEQUENCE [LARGE SCALE GENOMIC DNA]</scope>
    <source>
        <strain evidence="6 7">DSM 19097</strain>
    </source>
</reference>
<organism evidence="6 7">
    <name type="scientific">Metabacillus idriensis</name>
    <dbReference type="NCBI Taxonomy" id="324768"/>
    <lineage>
        <taxon>Bacteria</taxon>
        <taxon>Bacillati</taxon>
        <taxon>Bacillota</taxon>
        <taxon>Bacilli</taxon>
        <taxon>Bacillales</taxon>
        <taxon>Bacillaceae</taxon>
        <taxon>Metabacillus</taxon>
    </lineage>
</organism>
<keyword evidence="7" id="KW-1185">Reference proteome</keyword>
<evidence type="ECO:0000256" key="2">
    <source>
        <dbReference type="ARBA" id="ARBA00022723"/>
    </source>
</evidence>
<dbReference type="Pfam" id="PF02633">
    <property type="entry name" value="Creatininase"/>
    <property type="match status" value="1"/>
</dbReference>
<evidence type="ECO:0000313" key="6">
    <source>
        <dbReference type="EMBL" id="MRX56190.1"/>
    </source>
</evidence>
<sequence length="248" mass="27463">MKALELHGRQLDELKQASFMVLPLGSFEYHGPHSPYGTDIILAESFGNLIKKDLGGIVYPAVPYSSCPGKTAKYPGTISIRPSIMLEYLSDILEGILKLGIHRIILLNAHDANMGLSRSVAEYITIRHPNAKFLLINWWQMVEIEKAEELGFIGTSGRGHGGPFEMSVVKAFRPDLVNVEQEDNEFNETNKYSTLPYITVEGRPENWDGYTGLIGQTGQDKGEVIARAAADNMNKLIENWLIGTGKGD</sequence>
<dbReference type="GO" id="GO:0009231">
    <property type="term" value="P:riboflavin biosynthetic process"/>
    <property type="evidence" value="ECO:0007669"/>
    <property type="project" value="TreeGrafter"/>
</dbReference>
<keyword evidence="4" id="KW-0862">Zinc</keyword>
<dbReference type="RefSeq" id="WP_154319335.1">
    <property type="nucleotide sequence ID" value="NZ_CAJFZX010000011.1"/>
</dbReference>
<dbReference type="EMBL" id="WKKF01000009">
    <property type="protein sequence ID" value="MRX56190.1"/>
    <property type="molecule type" value="Genomic_DNA"/>
</dbReference>
<evidence type="ECO:0000256" key="5">
    <source>
        <dbReference type="ARBA" id="ARBA00024029"/>
    </source>
</evidence>
<dbReference type="AlphaFoldDB" id="A0A6I2MD29"/>
<dbReference type="PANTHER" id="PTHR35005:SF1">
    <property type="entry name" value="2-AMINO-5-FORMYLAMINO-6-RIBOSYLAMINOPYRIMIDIN-4(3H)-ONE 5'-MONOPHOSPHATE DEFORMYLASE"/>
    <property type="match status" value="1"/>
</dbReference>
<accession>A0A6I2MD29</accession>
<dbReference type="GO" id="GO:0016811">
    <property type="term" value="F:hydrolase activity, acting on carbon-nitrogen (but not peptide) bonds, in linear amides"/>
    <property type="evidence" value="ECO:0007669"/>
    <property type="project" value="TreeGrafter"/>
</dbReference>
<keyword evidence="2" id="KW-0479">Metal-binding</keyword>
<dbReference type="InterPro" id="IPR003785">
    <property type="entry name" value="Creatininase/forma_Hydrolase"/>
</dbReference>
<name>A0A6I2MD29_9BACI</name>
<comment type="similarity">
    <text evidence="5">Belongs to the creatininase superfamily.</text>
</comment>
<evidence type="ECO:0000256" key="4">
    <source>
        <dbReference type="ARBA" id="ARBA00022833"/>
    </source>
</evidence>
<dbReference type="GO" id="GO:0046872">
    <property type="term" value="F:metal ion binding"/>
    <property type="evidence" value="ECO:0007669"/>
    <property type="project" value="UniProtKB-KW"/>
</dbReference>
<dbReference type="Proteomes" id="UP000441585">
    <property type="component" value="Unassembled WGS sequence"/>
</dbReference>
<keyword evidence="3" id="KW-0378">Hydrolase</keyword>
<protein>
    <submittedName>
        <fullName evidence="6">Creatininase family protein</fullName>
    </submittedName>
</protein>